<dbReference type="PANTHER" id="PTHR33067:SF9">
    <property type="entry name" value="RNA-DIRECTED DNA POLYMERASE"/>
    <property type="match status" value="1"/>
</dbReference>
<proteinExistence type="predicted"/>
<comment type="caution">
    <text evidence="2">The sequence shown here is derived from an EMBL/GenBank/DDBJ whole genome shotgun (WGS) entry which is preliminary data.</text>
</comment>
<evidence type="ECO:0000313" key="2">
    <source>
        <dbReference type="EMBL" id="KAG7572118.1"/>
    </source>
</evidence>
<protein>
    <submittedName>
        <fullName evidence="2">Uncharacterized protein</fullName>
    </submittedName>
</protein>
<organism evidence="2 3">
    <name type="scientific">Arabidopsis suecica</name>
    <name type="common">Swedish thale-cress</name>
    <name type="synonym">Cardaminopsis suecica</name>
    <dbReference type="NCBI Taxonomy" id="45249"/>
    <lineage>
        <taxon>Eukaryota</taxon>
        <taxon>Viridiplantae</taxon>
        <taxon>Streptophyta</taxon>
        <taxon>Embryophyta</taxon>
        <taxon>Tracheophyta</taxon>
        <taxon>Spermatophyta</taxon>
        <taxon>Magnoliopsida</taxon>
        <taxon>eudicotyledons</taxon>
        <taxon>Gunneridae</taxon>
        <taxon>Pentapetalae</taxon>
        <taxon>rosids</taxon>
        <taxon>malvids</taxon>
        <taxon>Brassicales</taxon>
        <taxon>Brassicaceae</taxon>
        <taxon>Camelineae</taxon>
        <taxon>Arabidopsis</taxon>
    </lineage>
</organism>
<dbReference type="CDD" id="cd00303">
    <property type="entry name" value="retropepsin_like"/>
    <property type="match status" value="1"/>
</dbReference>
<name>A0A8T2ADH5_ARASU</name>
<gene>
    <name evidence="2" type="ORF">ISN44_As09g005140</name>
</gene>
<dbReference type="PANTHER" id="PTHR33067">
    <property type="entry name" value="RNA-DIRECTED DNA POLYMERASE-RELATED"/>
    <property type="match status" value="1"/>
</dbReference>
<dbReference type="Proteomes" id="UP000694251">
    <property type="component" value="Chromosome 9"/>
</dbReference>
<feature type="region of interest" description="Disordered" evidence="1">
    <location>
        <begin position="315"/>
        <end position="344"/>
    </location>
</feature>
<reference evidence="2 3" key="1">
    <citation type="submission" date="2020-12" db="EMBL/GenBank/DDBJ databases">
        <title>Concerted genomic and epigenomic changes stabilize Arabidopsis allopolyploids.</title>
        <authorList>
            <person name="Chen Z."/>
        </authorList>
    </citation>
    <scope>NUCLEOTIDE SEQUENCE [LARGE SCALE GENOMIC DNA]</scope>
    <source>
        <strain evidence="2">As9502</strain>
        <tissue evidence="2">Leaf</tissue>
    </source>
</reference>
<dbReference type="AlphaFoldDB" id="A0A8T2ADH5"/>
<feature type="compositionally biased region" description="Polar residues" evidence="1">
    <location>
        <begin position="332"/>
        <end position="343"/>
    </location>
</feature>
<accession>A0A8T2ADH5</accession>
<evidence type="ECO:0000256" key="1">
    <source>
        <dbReference type="SAM" id="MobiDB-lite"/>
    </source>
</evidence>
<dbReference type="OrthoDB" id="1105819at2759"/>
<dbReference type="EMBL" id="JAEFBJ010000009">
    <property type="protein sequence ID" value="KAG7572118.1"/>
    <property type="molecule type" value="Genomic_DNA"/>
</dbReference>
<sequence length="405" mass="44786">MESFHFNAKRDRTFRSSYIEMRKKARSLEIGCNDRVALIAYSLDDGRSGHANSLGAIPKRYRENALAPDHYLIVQISLSTMPSLTVNLIFLPAIENLRVNPETSSPPLQRYVKRLVNNGICAEEAALLTKDISLIVLQEAKKERKKKVVVYEHVSSIIQSRMHEKLPDQGSFVLDCSISTGRFTNSLCDLVSNINLMPHSVVVRLGMTAYRPTRITLLLADRSKRIPEGILEDVPVKIGECLIPADFIVLDYDEEPKDPLILGRVFLATAGAKIDGKKGQISLDVCDVKMNFDMDGSRTPPTIGGKSFSIESIKESAQELSPTAPTEAGTAQPANQHRSTPQASREMFLPAITDHETAKKRTKDAASPTSFLGHENASNAYTPPWMARRRSSEKSSNTSPAPPRS</sequence>
<evidence type="ECO:0000313" key="3">
    <source>
        <dbReference type="Proteomes" id="UP000694251"/>
    </source>
</evidence>
<keyword evidence="3" id="KW-1185">Reference proteome</keyword>
<feature type="region of interest" description="Disordered" evidence="1">
    <location>
        <begin position="357"/>
        <end position="405"/>
    </location>
</feature>